<comment type="caution">
    <text evidence="1">The sequence shown here is derived from an EMBL/GenBank/DDBJ whole genome shotgun (WGS) entry which is preliminary data.</text>
</comment>
<evidence type="ECO:0000313" key="2">
    <source>
        <dbReference type="Proteomes" id="UP000054783"/>
    </source>
</evidence>
<dbReference type="EMBL" id="JYDQ01000379">
    <property type="protein sequence ID" value="KRY07989.1"/>
    <property type="molecule type" value="Genomic_DNA"/>
</dbReference>
<keyword evidence="2" id="KW-1185">Reference proteome</keyword>
<name>A0A0V0Z619_9BILA</name>
<dbReference type="AlphaFoldDB" id="A0A0V0Z619"/>
<accession>A0A0V0Z619</accession>
<feature type="non-terminal residue" evidence="1">
    <location>
        <position position="109"/>
    </location>
</feature>
<sequence length="109" mass="12826">MTVCISRKATGMDSRLNDVKKPYKIVQILGPKTYQLRGNPEAQAPYTSEVPRTEECRRTHWESLVLLVRVRHSAFATIVEWWCLQDIEYRSQEVISRMTPPAHFWDYTL</sequence>
<protein>
    <submittedName>
        <fullName evidence="1">Uncharacterized protein</fullName>
    </submittedName>
</protein>
<reference evidence="1 2" key="1">
    <citation type="submission" date="2015-01" db="EMBL/GenBank/DDBJ databases">
        <title>Evolution of Trichinella species and genotypes.</title>
        <authorList>
            <person name="Korhonen P.K."/>
            <person name="Edoardo P."/>
            <person name="Giuseppe L.R."/>
            <person name="Gasser R.B."/>
        </authorList>
    </citation>
    <scope>NUCLEOTIDE SEQUENCE [LARGE SCALE GENOMIC DNA]</scope>
    <source>
        <strain evidence="1">ISS2496</strain>
    </source>
</reference>
<gene>
    <name evidence="1" type="ORF">T12_1500</name>
</gene>
<proteinExistence type="predicted"/>
<dbReference type="Proteomes" id="UP000054783">
    <property type="component" value="Unassembled WGS sequence"/>
</dbReference>
<evidence type="ECO:0000313" key="1">
    <source>
        <dbReference type="EMBL" id="KRY07989.1"/>
    </source>
</evidence>
<organism evidence="1 2">
    <name type="scientific">Trichinella patagoniensis</name>
    <dbReference type="NCBI Taxonomy" id="990121"/>
    <lineage>
        <taxon>Eukaryota</taxon>
        <taxon>Metazoa</taxon>
        <taxon>Ecdysozoa</taxon>
        <taxon>Nematoda</taxon>
        <taxon>Enoplea</taxon>
        <taxon>Dorylaimia</taxon>
        <taxon>Trichinellida</taxon>
        <taxon>Trichinellidae</taxon>
        <taxon>Trichinella</taxon>
    </lineage>
</organism>